<reference evidence="2 3" key="1">
    <citation type="journal article" date="2019" name="Nat. Ecol. Evol.">
        <title>Megaphylogeny resolves global patterns of mushroom evolution.</title>
        <authorList>
            <person name="Varga T."/>
            <person name="Krizsan K."/>
            <person name="Foldi C."/>
            <person name="Dima B."/>
            <person name="Sanchez-Garcia M."/>
            <person name="Sanchez-Ramirez S."/>
            <person name="Szollosi G.J."/>
            <person name="Szarkandi J.G."/>
            <person name="Papp V."/>
            <person name="Albert L."/>
            <person name="Andreopoulos W."/>
            <person name="Angelini C."/>
            <person name="Antonin V."/>
            <person name="Barry K.W."/>
            <person name="Bougher N.L."/>
            <person name="Buchanan P."/>
            <person name="Buyck B."/>
            <person name="Bense V."/>
            <person name="Catcheside P."/>
            <person name="Chovatia M."/>
            <person name="Cooper J."/>
            <person name="Damon W."/>
            <person name="Desjardin D."/>
            <person name="Finy P."/>
            <person name="Geml J."/>
            <person name="Haridas S."/>
            <person name="Hughes K."/>
            <person name="Justo A."/>
            <person name="Karasinski D."/>
            <person name="Kautmanova I."/>
            <person name="Kiss B."/>
            <person name="Kocsube S."/>
            <person name="Kotiranta H."/>
            <person name="LaButti K.M."/>
            <person name="Lechner B.E."/>
            <person name="Liimatainen K."/>
            <person name="Lipzen A."/>
            <person name="Lukacs Z."/>
            <person name="Mihaltcheva S."/>
            <person name="Morgado L.N."/>
            <person name="Niskanen T."/>
            <person name="Noordeloos M.E."/>
            <person name="Ohm R.A."/>
            <person name="Ortiz-Santana B."/>
            <person name="Ovrebo C."/>
            <person name="Racz N."/>
            <person name="Riley R."/>
            <person name="Savchenko A."/>
            <person name="Shiryaev A."/>
            <person name="Soop K."/>
            <person name="Spirin V."/>
            <person name="Szebenyi C."/>
            <person name="Tomsovsky M."/>
            <person name="Tulloss R.E."/>
            <person name="Uehling J."/>
            <person name="Grigoriev I.V."/>
            <person name="Vagvolgyi C."/>
            <person name="Papp T."/>
            <person name="Martin F.M."/>
            <person name="Miettinen O."/>
            <person name="Hibbett D.S."/>
            <person name="Nagy L.G."/>
        </authorList>
    </citation>
    <scope>NUCLEOTIDE SEQUENCE [LARGE SCALE GENOMIC DNA]</scope>
    <source>
        <strain evidence="2 3">CBS 166.37</strain>
    </source>
</reference>
<evidence type="ECO:0000313" key="3">
    <source>
        <dbReference type="Proteomes" id="UP000308652"/>
    </source>
</evidence>
<dbReference type="AlphaFoldDB" id="A0A5C3LR40"/>
<feature type="transmembrane region" description="Helical" evidence="1">
    <location>
        <begin position="94"/>
        <end position="115"/>
    </location>
</feature>
<gene>
    <name evidence="2" type="ORF">BDQ12DRAFT_689164</name>
</gene>
<sequence length="202" mass="22741">MYIYPGALVTPASGSLLIIGSSAGVNRVSEWMMHVWGIFKDFIVMLHDTLVSWTVRVTPSLVSWIYFICTSLPDWAVKSCVAAYYFCHAHPHPLLLLLWTLFFGPIIFLLPFLLLQEVVFLVLFNASMVCHGLRRGSLTEQYTSLHSLLSEDYKEPVSHRIEQAANTYNAFTTRHPAFFVIRVVALGVGVGVAGGVWGFWSW</sequence>
<evidence type="ECO:0000313" key="2">
    <source>
        <dbReference type="EMBL" id="TFK34768.1"/>
    </source>
</evidence>
<proteinExistence type="predicted"/>
<protein>
    <submittedName>
        <fullName evidence="2">Uncharacterized protein</fullName>
    </submittedName>
</protein>
<keyword evidence="1" id="KW-0472">Membrane</keyword>
<accession>A0A5C3LR40</accession>
<feature type="transmembrane region" description="Helical" evidence="1">
    <location>
        <begin position="177"/>
        <end position="200"/>
    </location>
</feature>
<keyword evidence="3" id="KW-1185">Reference proteome</keyword>
<organism evidence="2 3">
    <name type="scientific">Crucibulum laeve</name>
    <dbReference type="NCBI Taxonomy" id="68775"/>
    <lineage>
        <taxon>Eukaryota</taxon>
        <taxon>Fungi</taxon>
        <taxon>Dikarya</taxon>
        <taxon>Basidiomycota</taxon>
        <taxon>Agaricomycotina</taxon>
        <taxon>Agaricomycetes</taxon>
        <taxon>Agaricomycetidae</taxon>
        <taxon>Agaricales</taxon>
        <taxon>Agaricineae</taxon>
        <taxon>Nidulariaceae</taxon>
        <taxon>Crucibulum</taxon>
    </lineage>
</organism>
<keyword evidence="1" id="KW-1133">Transmembrane helix</keyword>
<dbReference type="Proteomes" id="UP000308652">
    <property type="component" value="Unassembled WGS sequence"/>
</dbReference>
<keyword evidence="1" id="KW-0812">Transmembrane</keyword>
<evidence type="ECO:0000256" key="1">
    <source>
        <dbReference type="SAM" id="Phobius"/>
    </source>
</evidence>
<dbReference type="EMBL" id="ML213628">
    <property type="protein sequence ID" value="TFK34768.1"/>
    <property type="molecule type" value="Genomic_DNA"/>
</dbReference>
<name>A0A5C3LR40_9AGAR</name>